<dbReference type="SUPFAM" id="SSF53335">
    <property type="entry name" value="S-adenosyl-L-methionine-dependent methyltransferases"/>
    <property type="match status" value="1"/>
</dbReference>
<organism evidence="2 3">
    <name type="scientific">Mediterraneibacter hominis</name>
    <dbReference type="NCBI Taxonomy" id="2763054"/>
    <lineage>
        <taxon>Bacteria</taxon>
        <taxon>Bacillati</taxon>
        <taxon>Bacillota</taxon>
        <taxon>Clostridia</taxon>
        <taxon>Lachnospirales</taxon>
        <taxon>Lachnospiraceae</taxon>
        <taxon>Mediterraneibacter</taxon>
    </lineage>
</organism>
<dbReference type="PANTHER" id="PTHR38451">
    <property type="entry name" value="TRNA (ADENINE(22)-N(1))-METHYLTRANSFERASE"/>
    <property type="match status" value="1"/>
</dbReference>
<name>A0A923RR57_9FIRM</name>
<feature type="coiled-coil region" evidence="1">
    <location>
        <begin position="186"/>
        <end position="228"/>
    </location>
</feature>
<protein>
    <submittedName>
        <fullName evidence="2">SAM-dependent methyltransferase</fullName>
    </submittedName>
</protein>
<keyword evidence="2" id="KW-0489">Methyltransferase</keyword>
<keyword evidence="3" id="KW-1185">Reference proteome</keyword>
<sequence length="234" mass="26884">MELSKRLQAVASLVTAGYKIADIGTDHAYIPIYLVENGSVPFAVAMDIHAGPLKRAEEHVRSHALEEKIDLRLSDGMEQIAPGEVQCAVIAGMGGSLMIHILERARETVHCLKECILQPQSEIAKVRAFLLQEGFLFIQEEMVEEDGKYYPMMKVVPGEERKEKKWNETELQYGKLLLEKQNQVLYRFLKKEIAIKQQILKQLEQTDTKRIQTRKEQLKRELVRAEKGMKYYAL</sequence>
<dbReference type="Gene3D" id="3.40.50.150">
    <property type="entry name" value="Vaccinia Virus protein VP39"/>
    <property type="match status" value="1"/>
</dbReference>
<dbReference type="InterPro" id="IPR006901">
    <property type="entry name" value="TrmK"/>
</dbReference>
<dbReference type="AlphaFoldDB" id="A0A923RR57"/>
<keyword evidence="2" id="KW-0808">Transferase</keyword>
<keyword evidence="1" id="KW-0175">Coiled coil</keyword>
<evidence type="ECO:0000313" key="2">
    <source>
        <dbReference type="EMBL" id="MBC5688052.1"/>
    </source>
</evidence>
<dbReference type="EMBL" id="JACOPF010000001">
    <property type="protein sequence ID" value="MBC5688052.1"/>
    <property type="molecule type" value="Genomic_DNA"/>
</dbReference>
<comment type="caution">
    <text evidence="2">The sequence shown here is derived from an EMBL/GenBank/DDBJ whole genome shotgun (WGS) entry which is preliminary data.</text>
</comment>
<accession>A0A923RR57</accession>
<dbReference type="PANTHER" id="PTHR38451:SF1">
    <property type="entry name" value="TRNA (ADENINE(22)-N(1))-METHYLTRANSFERASE"/>
    <property type="match status" value="1"/>
</dbReference>
<gene>
    <name evidence="2" type="ORF">H8S37_03765</name>
</gene>
<dbReference type="InterPro" id="IPR029063">
    <property type="entry name" value="SAM-dependent_MTases_sf"/>
</dbReference>
<dbReference type="GO" id="GO:0160105">
    <property type="term" value="F:tRNA (adenine(22)-N1)-methyltransferase activity"/>
    <property type="evidence" value="ECO:0007669"/>
    <property type="project" value="InterPro"/>
</dbReference>
<evidence type="ECO:0000256" key="1">
    <source>
        <dbReference type="SAM" id="Coils"/>
    </source>
</evidence>
<reference evidence="2" key="1">
    <citation type="submission" date="2020-08" db="EMBL/GenBank/DDBJ databases">
        <title>Genome public.</title>
        <authorList>
            <person name="Liu C."/>
            <person name="Sun Q."/>
        </authorList>
    </citation>
    <scope>NUCLEOTIDE SEQUENCE</scope>
    <source>
        <strain evidence="2">NSJ-55</strain>
    </source>
</reference>
<dbReference type="PIRSF" id="PIRSF018637">
    <property type="entry name" value="TrmK"/>
    <property type="match status" value="1"/>
</dbReference>
<evidence type="ECO:0000313" key="3">
    <source>
        <dbReference type="Proteomes" id="UP000652477"/>
    </source>
</evidence>
<dbReference type="GO" id="GO:0032259">
    <property type="term" value="P:methylation"/>
    <property type="evidence" value="ECO:0007669"/>
    <property type="project" value="UniProtKB-KW"/>
</dbReference>
<dbReference type="RefSeq" id="WP_186874692.1">
    <property type="nucleotide sequence ID" value="NZ_JACOPF010000001.1"/>
</dbReference>
<dbReference type="Pfam" id="PF04816">
    <property type="entry name" value="TrmK"/>
    <property type="match status" value="1"/>
</dbReference>
<dbReference type="Proteomes" id="UP000652477">
    <property type="component" value="Unassembled WGS sequence"/>
</dbReference>
<proteinExistence type="predicted"/>